<gene>
    <name evidence="6" type="ORF">HAX54_023029</name>
</gene>
<keyword evidence="4" id="KW-0732">Signal</keyword>
<dbReference type="Gene3D" id="3.20.20.300">
    <property type="entry name" value="Glycoside hydrolase, family 3, N-terminal domain"/>
    <property type="match status" value="1"/>
</dbReference>
<evidence type="ECO:0000256" key="1">
    <source>
        <dbReference type="ARBA" id="ARBA00022801"/>
    </source>
</evidence>
<evidence type="ECO:0000256" key="3">
    <source>
        <dbReference type="SAM" id="MobiDB-lite"/>
    </source>
</evidence>
<name>A0ABS8UWQ4_DATST</name>
<accession>A0ABS8UWQ4</accession>
<dbReference type="InterPro" id="IPR036962">
    <property type="entry name" value="Glyco_hydro_3_N_sf"/>
</dbReference>
<keyword evidence="7" id="KW-1185">Reference proteome</keyword>
<evidence type="ECO:0000313" key="6">
    <source>
        <dbReference type="EMBL" id="MCD9638869.1"/>
    </source>
</evidence>
<organism evidence="6 7">
    <name type="scientific">Datura stramonium</name>
    <name type="common">Jimsonweed</name>
    <name type="synonym">Common thornapple</name>
    <dbReference type="NCBI Taxonomy" id="4076"/>
    <lineage>
        <taxon>Eukaryota</taxon>
        <taxon>Viridiplantae</taxon>
        <taxon>Streptophyta</taxon>
        <taxon>Embryophyta</taxon>
        <taxon>Tracheophyta</taxon>
        <taxon>Spermatophyta</taxon>
        <taxon>Magnoliopsida</taxon>
        <taxon>eudicotyledons</taxon>
        <taxon>Gunneridae</taxon>
        <taxon>Pentapetalae</taxon>
        <taxon>asterids</taxon>
        <taxon>lamiids</taxon>
        <taxon>Solanales</taxon>
        <taxon>Solanaceae</taxon>
        <taxon>Solanoideae</taxon>
        <taxon>Datureae</taxon>
        <taxon>Datura</taxon>
    </lineage>
</organism>
<feature type="coiled-coil region" evidence="2">
    <location>
        <begin position="546"/>
        <end position="580"/>
    </location>
</feature>
<dbReference type="Proteomes" id="UP000823775">
    <property type="component" value="Unassembled WGS sequence"/>
</dbReference>
<feature type="compositionally biased region" description="Basic and acidic residues" evidence="3">
    <location>
        <begin position="597"/>
        <end position="620"/>
    </location>
</feature>
<dbReference type="PANTHER" id="PTHR34285">
    <property type="entry name" value="OS08G0510800 PROTEIN"/>
    <property type="match status" value="1"/>
</dbReference>
<keyword evidence="1" id="KW-0378">Hydrolase</keyword>
<evidence type="ECO:0000313" key="7">
    <source>
        <dbReference type="Proteomes" id="UP000823775"/>
    </source>
</evidence>
<proteinExistence type="predicted"/>
<protein>
    <recommendedName>
        <fullName evidence="5">Glycoside hydrolase family 3 N-terminal domain-containing protein</fullName>
    </recommendedName>
</protein>
<comment type="caution">
    <text evidence="6">The sequence shown here is derived from an EMBL/GenBank/DDBJ whole genome shotgun (WGS) entry which is preliminary data.</text>
</comment>
<keyword evidence="2" id="KW-0175">Coiled coil</keyword>
<feature type="domain" description="Glycoside hydrolase family 3 N-terminal" evidence="5">
    <location>
        <begin position="109"/>
        <end position="223"/>
    </location>
</feature>
<feature type="signal peptide" evidence="4">
    <location>
        <begin position="1"/>
        <end position="25"/>
    </location>
</feature>
<dbReference type="PANTHER" id="PTHR34285:SF3">
    <property type="entry name" value="OS08G0510800 PROTEIN"/>
    <property type="match status" value="1"/>
</dbReference>
<reference evidence="6 7" key="1">
    <citation type="journal article" date="2021" name="BMC Genomics">
        <title>Datura genome reveals duplications of psychoactive alkaloid biosynthetic genes and high mutation rate following tissue culture.</title>
        <authorList>
            <person name="Rajewski A."/>
            <person name="Carter-House D."/>
            <person name="Stajich J."/>
            <person name="Litt A."/>
        </authorList>
    </citation>
    <scope>NUCLEOTIDE SEQUENCE [LARGE SCALE GENOMIC DNA]</scope>
    <source>
        <strain evidence="6">AR-01</strain>
    </source>
</reference>
<sequence>MSGGIISKPTSTLFIFLFLFASVQSARPPFACDPKDGATKKFPFCQTNLPIGDRVRDLIGRLTLQEKVRLLANNAAAVPRLGIKGYEWWSEALHGVSNVGPGTKFGGEFPGATSFPQVITTAASFNASLWEEIGRVVSDEARAMYNGEMGGLTYWSPNVNILRDPRWGRGQETPGEDPVVAGVYAEHYVRGLQGNEEGDRLKVAACCKHYTAYDLDNWSGVDRFHFNAKFSIAILKPYSSCSSSSRSNYINPQLPSSNHSSKSENWVFLNFPNSELGLVQRKMKASIKFREEQKPLIRAKVPLSILNFPFQSGIVAGESKELSLSLGTLFDSGPSFKVAYRPNDSHNPFSFVFKTGIGHFGSPVYSPFTMSAEFNLVGNQNPSFFIHFKPQFGDFFVKKSHSSSALTKSLSSKSSAAGPIQNGFETPVLNTEYFQEKAAFLGSKVAGLPAESAVAGALENLFSGAVISARTSFPLRNRAVVNFRWGLRFPEVHAAEDPDTVILGNTGFPSPTGISFRHCPVLVMNKIGIEHVAKDDSKKGKSLPGNADLAQACLDVKQQLETIQAENGLLRNTLNDLRSEIASRNFNLPMNEFNSRNNREAENSKTKYSSDRRSNSDKKSSNGKPIEGDVNVNEDLKKI</sequence>
<feature type="region of interest" description="Disordered" evidence="3">
    <location>
        <begin position="589"/>
        <end position="639"/>
    </location>
</feature>
<dbReference type="InterPro" id="IPR017853">
    <property type="entry name" value="GH"/>
</dbReference>
<feature type="chain" id="PRO_5046623436" description="Glycoside hydrolase family 3 N-terminal domain-containing protein" evidence="4">
    <location>
        <begin position="26"/>
        <end position="639"/>
    </location>
</feature>
<dbReference type="EMBL" id="JACEIK010002787">
    <property type="protein sequence ID" value="MCD9638869.1"/>
    <property type="molecule type" value="Genomic_DNA"/>
</dbReference>
<evidence type="ECO:0000256" key="2">
    <source>
        <dbReference type="SAM" id="Coils"/>
    </source>
</evidence>
<dbReference type="Pfam" id="PF00933">
    <property type="entry name" value="Glyco_hydro_3"/>
    <property type="match status" value="1"/>
</dbReference>
<evidence type="ECO:0000256" key="4">
    <source>
        <dbReference type="SAM" id="SignalP"/>
    </source>
</evidence>
<dbReference type="InterPro" id="IPR001764">
    <property type="entry name" value="Glyco_hydro_3_N"/>
</dbReference>
<evidence type="ECO:0000259" key="5">
    <source>
        <dbReference type="Pfam" id="PF00933"/>
    </source>
</evidence>
<dbReference type="SUPFAM" id="SSF51445">
    <property type="entry name" value="(Trans)glycosidases"/>
    <property type="match status" value="1"/>
</dbReference>